<protein>
    <submittedName>
        <fullName evidence="2 4">Uncharacterized protein</fullName>
    </submittedName>
</protein>
<dbReference type="AlphaFoldDB" id="A0A183ERM6"/>
<evidence type="ECO:0000313" key="3">
    <source>
        <dbReference type="Proteomes" id="UP000271098"/>
    </source>
</evidence>
<dbReference type="EMBL" id="UYRT01098367">
    <property type="protein sequence ID" value="VDN41717.1"/>
    <property type="molecule type" value="Genomic_DNA"/>
</dbReference>
<organism evidence="4">
    <name type="scientific">Gongylonema pulchrum</name>
    <dbReference type="NCBI Taxonomy" id="637853"/>
    <lineage>
        <taxon>Eukaryota</taxon>
        <taxon>Metazoa</taxon>
        <taxon>Ecdysozoa</taxon>
        <taxon>Nematoda</taxon>
        <taxon>Chromadorea</taxon>
        <taxon>Rhabditida</taxon>
        <taxon>Spirurina</taxon>
        <taxon>Spiruromorpha</taxon>
        <taxon>Spiruroidea</taxon>
        <taxon>Gongylonematidae</taxon>
        <taxon>Gongylonema</taxon>
    </lineage>
</organism>
<feature type="compositionally biased region" description="Polar residues" evidence="1">
    <location>
        <begin position="1"/>
        <end position="13"/>
    </location>
</feature>
<feature type="compositionally biased region" description="Low complexity" evidence="1">
    <location>
        <begin position="52"/>
        <end position="73"/>
    </location>
</feature>
<evidence type="ECO:0000313" key="4">
    <source>
        <dbReference type="WBParaSite" id="GPUH_0002364701-mRNA-1"/>
    </source>
</evidence>
<sequence length="105" mass="11742">MASSSDDASTLPHSSSASKLLKTSAAERRKKVFLGELPDDFLRITVPATAIPQHPEQQHQQQHQQQQQQQQQQPVIPVYIADPVLAAQQSVLQAQVLLPLFRYSF</sequence>
<accession>A0A183ERM6</accession>
<feature type="region of interest" description="Disordered" evidence="1">
    <location>
        <begin position="1"/>
        <end position="22"/>
    </location>
</feature>
<evidence type="ECO:0000256" key="1">
    <source>
        <dbReference type="SAM" id="MobiDB-lite"/>
    </source>
</evidence>
<reference evidence="2 3" key="2">
    <citation type="submission" date="2018-11" db="EMBL/GenBank/DDBJ databases">
        <authorList>
            <consortium name="Pathogen Informatics"/>
        </authorList>
    </citation>
    <scope>NUCLEOTIDE SEQUENCE [LARGE SCALE GENOMIC DNA]</scope>
</reference>
<evidence type="ECO:0000313" key="2">
    <source>
        <dbReference type="EMBL" id="VDN41717.1"/>
    </source>
</evidence>
<reference evidence="4" key="1">
    <citation type="submission" date="2016-06" db="UniProtKB">
        <authorList>
            <consortium name="WormBaseParasite"/>
        </authorList>
    </citation>
    <scope>IDENTIFICATION</scope>
</reference>
<keyword evidence="3" id="KW-1185">Reference proteome</keyword>
<name>A0A183ERM6_9BILA</name>
<feature type="region of interest" description="Disordered" evidence="1">
    <location>
        <begin position="45"/>
        <end position="73"/>
    </location>
</feature>
<proteinExistence type="predicted"/>
<dbReference type="Proteomes" id="UP000271098">
    <property type="component" value="Unassembled WGS sequence"/>
</dbReference>
<dbReference type="WBParaSite" id="GPUH_0002364701-mRNA-1">
    <property type="protein sequence ID" value="GPUH_0002364701-mRNA-1"/>
    <property type="gene ID" value="GPUH_0002364701"/>
</dbReference>
<gene>
    <name evidence="2" type="ORF">GPUH_LOCUS23615</name>
</gene>